<dbReference type="SUPFAM" id="SSF142338">
    <property type="entry name" value="CofD-like"/>
    <property type="match status" value="1"/>
</dbReference>
<evidence type="ECO:0000256" key="2">
    <source>
        <dbReference type="HAMAP-Rule" id="MF_00973"/>
    </source>
</evidence>
<evidence type="ECO:0000256" key="3">
    <source>
        <dbReference type="SAM" id="Phobius"/>
    </source>
</evidence>
<comment type="subcellular location">
    <subcellularLocation>
        <location evidence="2">Cytoplasm</location>
    </subcellularLocation>
</comment>
<evidence type="ECO:0000313" key="4">
    <source>
        <dbReference type="EMBL" id="MZP44435.1"/>
    </source>
</evidence>
<dbReference type="OrthoDB" id="9783842at2"/>
<name>A0A845LJ60_HELGE</name>
<evidence type="ECO:0000256" key="1">
    <source>
        <dbReference type="ARBA" id="ARBA00022490"/>
    </source>
</evidence>
<dbReference type="PANTHER" id="PTHR30135">
    <property type="entry name" value="UNCHARACTERIZED PROTEIN YVCK-RELATED"/>
    <property type="match status" value="1"/>
</dbReference>
<organism evidence="4 5">
    <name type="scientific">Heliomicrobium gestii</name>
    <name type="common">Heliobacterium gestii</name>
    <dbReference type="NCBI Taxonomy" id="2699"/>
    <lineage>
        <taxon>Bacteria</taxon>
        <taxon>Bacillati</taxon>
        <taxon>Bacillota</taxon>
        <taxon>Clostridia</taxon>
        <taxon>Eubacteriales</taxon>
        <taxon>Heliobacteriaceae</taxon>
        <taxon>Heliomicrobium</taxon>
    </lineage>
</organism>
<keyword evidence="1 2" id="KW-0963">Cytoplasm</keyword>
<dbReference type="CDD" id="cd07187">
    <property type="entry name" value="YvcK_like"/>
    <property type="match status" value="1"/>
</dbReference>
<protein>
    <recommendedName>
        <fullName evidence="2">Putative gluconeogenesis factor</fullName>
    </recommendedName>
</protein>
<dbReference type="InterPro" id="IPR002882">
    <property type="entry name" value="CofD"/>
</dbReference>
<dbReference type="HAMAP" id="MF_00973">
    <property type="entry name" value="Gluconeogen_factor"/>
    <property type="match status" value="1"/>
</dbReference>
<dbReference type="Pfam" id="PF01933">
    <property type="entry name" value="CofD"/>
    <property type="match status" value="1"/>
</dbReference>
<keyword evidence="3" id="KW-0812">Transmembrane</keyword>
<accession>A0A845LJ60</accession>
<keyword evidence="3" id="KW-0472">Membrane</keyword>
<comment type="function">
    <text evidence="2">Required for morphogenesis under gluconeogenic growth conditions.</text>
</comment>
<proteinExistence type="inferred from homology"/>
<dbReference type="InterPro" id="IPR010119">
    <property type="entry name" value="Gluconeogen_factor"/>
</dbReference>
<evidence type="ECO:0000313" key="5">
    <source>
        <dbReference type="Proteomes" id="UP000471031"/>
    </source>
</evidence>
<gene>
    <name evidence="4" type="primary">yvcK</name>
    <name evidence="4" type="ORF">GTO89_15490</name>
</gene>
<dbReference type="NCBIfam" id="TIGR01826">
    <property type="entry name" value="CofD_related"/>
    <property type="match status" value="1"/>
</dbReference>
<keyword evidence="5" id="KW-1185">Reference proteome</keyword>
<dbReference type="PANTHER" id="PTHR30135:SF3">
    <property type="entry name" value="GLUCONEOGENESIS FACTOR-RELATED"/>
    <property type="match status" value="1"/>
</dbReference>
<reference evidence="4 5" key="1">
    <citation type="submission" date="2020-01" db="EMBL/GenBank/DDBJ databases">
        <title>Whole genome sequence of Heliobacterium gestii DSM 11169.</title>
        <authorList>
            <person name="Kyndt J.A."/>
            <person name="Meyer T.E."/>
        </authorList>
    </citation>
    <scope>NUCLEOTIDE SEQUENCE [LARGE SCALE GENOMIC DNA]</scope>
    <source>
        <strain evidence="4 5">DSM 11169</strain>
    </source>
</reference>
<dbReference type="GO" id="GO:0043743">
    <property type="term" value="F:LPPG:FO 2-phospho-L-lactate transferase activity"/>
    <property type="evidence" value="ECO:0007669"/>
    <property type="project" value="InterPro"/>
</dbReference>
<comment type="similarity">
    <text evidence="2">Belongs to the gluconeogenesis factor family.</text>
</comment>
<dbReference type="Proteomes" id="UP000471031">
    <property type="component" value="Unassembled WGS sequence"/>
</dbReference>
<keyword evidence="3" id="KW-1133">Transmembrane helix</keyword>
<feature type="transmembrane region" description="Helical" evidence="3">
    <location>
        <begin position="58"/>
        <end position="79"/>
    </location>
</feature>
<dbReference type="EMBL" id="WXEX01000016">
    <property type="protein sequence ID" value="MZP44435.1"/>
    <property type="molecule type" value="Genomic_DNA"/>
</dbReference>
<dbReference type="InterPro" id="IPR038136">
    <property type="entry name" value="CofD-like_dom_sf"/>
</dbReference>
<dbReference type="AlphaFoldDB" id="A0A845LJ60"/>
<comment type="caution">
    <text evidence="4">The sequence shown here is derived from an EMBL/GenBank/DDBJ whole genome shotgun (WGS) entry which is preliminary data.</text>
</comment>
<dbReference type="GO" id="GO:0005737">
    <property type="term" value="C:cytoplasm"/>
    <property type="evidence" value="ECO:0007669"/>
    <property type="project" value="UniProtKB-SubCell"/>
</dbReference>
<sequence>MKWLMWFYPGLKVKRWMALSFLGLILTGTSISLFFDGEFFGYLENSLRQLSRAYDHGAMTSLGAFIFAIGLFLHIYGFMAMVRSIFQVLAPEMDARLVEVLYRRRSLERGPKIVVIGGGTGLSVLLRGLKEYTSNLTAIVTVSDDGGSSGRLRDELGMVAPGDIRNCLVALADTESDMDRVLNYRFVQGDGLTGHNLGNLLLAGATQTAGGFEKAVDLMSRILAVRGRVLPSTLHNVTLCAERLDGAHVRGETAITADGQGIRRVYLDPPDCEPLPQAMQAIEEADAIILGPGSLFTSVIPNLLVDGIVQALRKTTAPKIYVCNVMTQPGETDGYTASRHVAAIHRHCGANLVDAIIVNTEPASKALLRKYEEKGQKPVVIDSKYLEKQGCKVVRARLINKENFVRHDPARLAQAIMAAVIGEKERQSRVGLVDRLLYRRKLARSPQHHPWQNRVEG</sequence>
<dbReference type="RefSeq" id="WP_161263005.1">
    <property type="nucleotide sequence ID" value="NZ_JAFBDC010000017.1"/>
</dbReference>
<dbReference type="GO" id="GO:0008360">
    <property type="term" value="P:regulation of cell shape"/>
    <property type="evidence" value="ECO:0007669"/>
    <property type="project" value="UniProtKB-UniRule"/>
</dbReference>
<dbReference type="Gene3D" id="3.40.50.10680">
    <property type="entry name" value="CofD-like domains"/>
    <property type="match status" value="1"/>
</dbReference>